<dbReference type="Proteomes" id="UP001186944">
    <property type="component" value="Unassembled WGS sequence"/>
</dbReference>
<evidence type="ECO:0000256" key="7">
    <source>
        <dbReference type="ARBA" id="ARBA00011893"/>
    </source>
</evidence>
<feature type="domain" description="Phosphoribosyltransferase" evidence="13">
    <location>
        <begin position="33"/>
        <end position="166"/>
    </location>
</feature>
<comment type="catalytic activity">
    <reaction evidence="1">
        <text>AMP + diphosphate = 5-phospho-alpha-D-ribose 1-diphosphate + adenine</text>
        <dbReference type="Rhea" id="RHEA:16609"/>
        <dbReference type="ChEBI" id="CHEBI:16708"/>
        <dbReference type="ChEBI" id="CHEBI:33019"/>
        <dbReference type="ChEBI" id="CHEBI:58017"/>
        <dbReference type="ChEBI" id="CHEBI:456215"/>
        <dbReference type="EC" id="2.4.2.7"/>
    </reaction>
</comment>
<evidence type="ECO:0000256" key="2">
    <source>
        <dbReference type="ARBA" id="ARBA00003968"/>
    </source>
</evidence>
<evidence type="ECO:0000256" key="10">
    <source>
        <dbReference type="ARBA" id="ARBA00022676"/>
    </source>
</evidence>
<dbReference type="EC" id="2.4.2.7" evidence="7"/>
<dbReference type="CDD" id="cd06223">
    <property type="entry name" value="PRTases_typeI"/>
    <property type="match status" value="1"/>
</dbReference>
<keyword evidence="9" id="KW-0963">Cytoplasm</keyword>
<keyword evidence="11" id="KW-0808">Transferase</keyword>
<dbReference type="NCBIfam" id="NF002636">
    <property type="entry name" value="PRK02304.1-5"/>
    <property type="match status" value="1"/>
</dbReference>
<proteinExistence type="inferred from homology"/>
<dbReference type="GO" id="GO:0044209">
    <property type="term" value="P:AMP salvage"/>
    <property type="evidence" value="ECO:0007669"/>
    <property type="project" value="TreeGrafter"/>
</dbReference>
<protein>
    <recommendedName>
        <fullName evidence="8">Adenine phosphoribosyltransferase</fullName>
        <ecNumber evidence="7">2.4.2.7</ecNumber>
    </recommendedName>
</protein>
<dbReference type="GO" id="GO:0006168">
    <property type="term" value="P:adenine salvage"/>
    <property type="evidence" value="ECO:0007669"/>
    <property type="project" value="InterPro"/>
</dbReference>
<dbReference type="NCBIfam" id="TIGR01090">
    <property type="entry name" value="apt"/>
    <property type="match status" value="1"/>
</dbReference>
<evidence type="ECO:0000259" key="13">
    <source>
        <dbReference type="Pfam" id="PF00156"/>
    </source>
</evidence>
<dbReference type="PANTHER" id="PTHR32315:SF3">
    <property type="entry name" value="ADENINE PHOSPHORIBOSYLTRANSFERASE"/>
    <property type="match status" value="1"/>
</dbReference>
<evidence type="ECO:0000256" key="8">
    <source>
        <dbReference type="ARBA" id="ARBA00017366"/>
    </source>
</evidence>
<keyword evidence="12" id="KW-0660">Purine salvage</keyword>
<name>A0AA89BKM2_PINIB</name>
<dbReference type="InterPro" id="IPR029057">
    <property type="entry name" value="PRTase-like"/>
</dbReference>
<dbReference type="InterPro" id="IPR005764">
    <property type="entry name" value="Ade_phspho_trans"/>
</dbReference>
<sequence>MADERLSRVKGAVRGFPDFPKPGILFRDIFPILRDPSLLKDLCSLMLDHIRSKTSEVDVIVGLEARGFLFGPILAMELGCSFVPIRKAGKLPGKTEKVEYILEYGKDVFEIQEGSILKGQKVVIVDDLLATGGTMKAACELVKKVGGDIKDCLVVIELSDLKGRDKVPEGCSSLINY</sequence>
<evidence type="ECO:0000256" key="9">
    <source>
        <dbReference type="ARBA" id="ARBA00022490"/>
    </source>
</evidence>
<dbReference type="EMBL" id="VSWD01000012">
    <property type="protein sequence ID" value="KAK3086068.1"/>
    <property type="molecule type" value="Genomic_DNA"/>
</dbReference>
<comment type="subcellular location">
    <subcellularLocation>
        <location evidence="3">Cytoplasm</location>
    </subcellularLocation>
</comment>
<keyword evidence="15" id="KW-1185">Reference proteome</keyword>
<evidence type="ECO:0000256" key="4">
    <source>
        <dbReference type="ARBA" id="ARBA00004659"/>
    </source>
</evidence>
<comment type="caution">
    <text evidence="14">The sequence shown here is derived from an EMBL/GenBank/DDBJ whole genome shotgun (WGS) entry which is preliminary data.</text>
</comment>
<evidence type="ECO:0000256" key="5">
    <source>
        <dbReference type="ARBA" id="ARBA00008391"/>
    </source>
</evidence>
<dbReference type="GO" id="GO:0002055">
    <property type="term" value="F:adenine binding"/>
    <property type="evidence" value="ECO:0007669"/>
    <property type="project" value="TreeGrafter"/>
</dbReference>
<dbReference type="Gene3D" id="3.40.50.2020">
    <property type="match status" value="1"/>
</dbReference>
<dbReference type="Pfam" id="PF00156">
    <property type="entry name" value="Pribosyltran"/>
    <property type="match status" value="1"/>
</dbReference>
<evidence type="ECO:0000256" key="11">
    <source>
        <dbReference type="ARBA" id="ARBA00022679"/>
    </source>
</evidence>
<evidence type="ECO:0000313" key="15">
    <source>
        <dbReference type="Proteomes" id="UP001186944"/>
    </source>
</evidence>
<dbReference type="InterPro" id="IPR000836">
    <property type="entry name" value="PRTase_dom"/>
</dbReference>
<accession>A0AA89BKM2</accession>
<comment type="function">
    <text evidence="2">Catalyzes a salvage reaction resulting in the formation of AMP, that is energically less costly than de novo synthesis.</text>
</comment>
<dbReference type="GO" id="GO:0006166">
    <property type="term" value="P:purine ribonucleoside salvage"/>
    <property type="evidence" value="ECO:0007669"/>
    <property type="project" value="UniProtKB-KW"/>
</dbReference>
<evidence type="ECO:0000256" key="3">
    <source>
        <dbReference type="ARBA" id="ARBA00004496"/>
    </source>
</evidence>
<keyword evidence="10" id="KW-0328">Glycosyltransferase</keyword>
<comment type="subunit">
    <text evidence="6">Homodimer.</text>
</comment>
<dbReference type="NCBIfam" id="NF002634">
    <property type="entry name" value="PRK02304.1-3"/>
    <property type="match status" value="1"/>
</dbReference>
<evidence type="ECO:0000256" key="1">
    <source>
        <dbReference type="ARBA" id="ARBA00000868"/>
    </source>
</evidence>
<gene>
    <name evidence="14" type="ORF">FSP39_013007</name>
</gene>
<comment type="pathway">
    <text evidence="4">Purine metabolism; AMP biosynthesis via salvage pathway; AMP from adenine: step 1/1.</text>
</comment>
<dbReference type="AlphaFoldDB" id="A0AA89BKM2"/>
<reference evidence="14" key="1">
    <citation type="submission" date="2019-08" db="EMBL/GenBank/DDBJ databases">
        <title>The improved chromosome-level genome for the pearl oyster Pinctada fucata martensii using PacBio sequencing and Hi-C.</title>
        <authorList>
            <person name="Zheng Z."/>
        </authorList>
    </citation>
    <scope>NUCLEOTIDE SEQUENCE</scope>
    <source>
        <strain evidence="14">ZZ-2019</strain>
        <tissue evidence="14">Adductor muscle</tissue>
    </source>
</reference>
<organism evidence="14 15">
    <name type="scientific">Pinctada imbricata</name>
    <name type="common">Atlantic pearl-oyster</name>
    <name type="synonym">Pinctada martensii</name>
    <dbReference type="NCBI Taxonomy" id="66713"/>
    <lineage>
        <taxon>Eukaryota</taxon>
        <taxon>Metazoa</taxon>
        <taxon>Spiralia</taxon>
        <taxon>Lophotrochozoa</taxon>
        <taxon>Mollusca</taxon>
        <taxon>Bivalvia</taxon>
        <taxon>Autobranchia</taxon>
        <taxon>Pteriomorphia</taxon>
        <taxon>Pterioida</taxon>
        <taxon>Pterioidea</taxon>
        <taxon>Pteriidae</taxon>
        <taxon>Pinctada</taxon>
    </lineage>
</organism>
<dbReference type="FunFam" id="3.40.50.2020:FF:000004">
    <property type="entry name" value="Adenine phosphoribosyltransferase"/>
    <property type="match status" value="1"/>
</dbReference>
<evidence type="ECO:0000256" key="6">
    <source>
        <dbReference type="ARBA" id="ARBA00011738"/>
    </source>
</evidence>
<evidence type="ECO:0000313" key="14">
    <source>
        <dbReference type="EMBL" id="KAK3086068.1"/>
    </source>
</evidence>
<dbReference type="GO" id="GO:0003999">
    <property type="term" value="F:adenine phosphoribosyltransferase activity"/>
    <property type="evidence" value="ECO:0007669"/>
    <property type="project" value="UniProtKB-EC"/>
</dbReference>
<dbReference type="InterPro" id="IPR050054">
    <property type="entry name" value="UPRTase/APRTase"/>
</dbReference>
<dbReference type="GO" id="GO:0005737">
    <property type="term" value="C:cytoplasm"/>
    <property type="evidence" value="ECO:0007669"/>
    <property type="project" value="UniProtKB-SubCell"/>
</dbReference>
<dbReference type="GO" id="GO:0016208">
    <property type="term" value="F:AMP binding"/>
    <property type="evidence" value="ECO:0007669"/>
    <property type="project" value="TreeGrafter"/>
</dbReference>
<dbReference type="HAMAP" id="MF_00004">
    <property type="entry name" value="Aden_phosphoribosyltr"/>
    <property type="match status" value="1"/>
</dbReference>
<comment type="similarity">
    <text evidence="5">Belongs to the purine/pyrimidine phosphoribosyltransferase family.</text>
</comment>
<evidence type="ECO:0000256" key="12">
    <source>
        <dbReference type="ARBA" id="ARBA00022726"/>
    </source>
</evidence>
<dbReference type="SUPFAM" id="SSF53271">
    <property type="entry name" value="PRTase-like"/>
    <property type="match status" value="1"/>
</dbReference>
<dbReference type="PANTHER" id="PTHR32315">
    <property type="entry name" value="ADENINE PHOSPHORIBOSYLTRANSFERASE"/>
    <property type="match status" value="1"/>
</dbReference>